<dbReference type="AlphaFoldDB" id="A0A2M7H4X6"/>
<evidence type="ECO:0000313" key="2">
    <source>
        <dbReference type="EMBL" id="PIW37286.1"/>
    </source>
</evidence>
<comment type="caution">
    <text evidence="2">The sequence shown here is derived from an EMBL/GenBank/DDBJ whole genome shotgun (WGS) entry which is preliminary data.</text>
</comment>
<dbReference type="EMBL" id="PFGC01000013">
    <property type="protein sequence ID" value="PIW37286.1"/>
    <property type="molecule type" value="Genomic_DNA"/>
</dbReference>
<evidence type="ECO:0000313" key="3">
    <source>
        <dbReference type="Proteomes" id="UP000230292"/>
    </source>
</evidence>
<evidence type="ECO:0000259" key="1">
    <source>
        <dbReference type="Pfam" id="PF01878"/>
    </source>
</evidence>
<feature type="domain" description="EVE" evidence="1">
    <location>
        <begin position="2"/>
        <end position="132"/>
    </location>
</feature>
<dbReference type="PANTHER" id="PTHR14087:SF7">
    <property type="entry name" value="THYMOCYTE NUCLEAR PROTEIN 1"/>
    <property type="match status" value="1"/>
</dbReference>
<dbReference type="InterPro" id="IPR002740">
    <property type="entry name" value="EVE_domain"/>
</dbReference>
<name>A0A2M7H4X6_9BACT</name>
<dbReference type="Pfam" id="PF01878">
    <property type="entry name" value="EVE"/>
    <property type="match status" value="1"/>
</dbReference>
<dbReference type="Gene3D" id="3.10.590.10">
    <property type="entry name" value="ph1033 like domains"/>
    <property type="match status" value="1"/>
</dbReference>
<proteinExistence type="predicted"/>
<dbReference type="Proteomes" id="UP000230292">
    <property type="component" value="Unassembled WGS sequence"/>
</dbReference>
<gene>
    <name evidence="2" type="ORF">COW24_01125</name>
</gene>
<dbReference type="SUPFAM" id="SSF88697">
    <property type="entry name" value="PUA domain-like"/>
    <property type="match status" value="1"/>
</dbReference>
<dbReference type="InterPro" id="IPR015947">
    <property type="entry name" value="PUA-like_sf"/>
</dbReference>
<dbReference type="InterPro" id="IPR052181">
    <property type="entry name" value="5hmC_binding"/>
</dbReference>
<sequence length="139" mass="15913">MQHWLIKTEPGTYSWDDFVKEGSTMWDGVRNYAANNNLRAMRADDKVFVYHSITDKMIVGIAKVVGEAQQDSTTTDKRWYAIEMAADKPLHRPVSLAEVKKDPRFRKMQLVTHGRLSVQAVTPEQFADVVEMSKKAAKR</sequence>
<protein>
    <submittedName>
        <fullName evidence="2">EVE domain-containing protein</fullName>
    </submittedName>
</protein>
<dbReference type="InterPro" id="IPR047197">
    <property type="entry name" value="THYN1-like_EVE"/>
</dbReference>
<accession>A0A2M7H4X6</accession>
<dbReference type="CDD" id="cd21133">
    <property type="entry name" value="EVE"/>
    <property type="match status" value="1"/>
</dbReference>
<organism evidence="2 3">
    <name type="scientific">Candidatus Kerfeldbacteria bacterium CG15_BIG_FIL_POST_REV_8_21_14_020_45_12</name>
    <dbReference type="NCBI Taxonomy" id="2014247"/>
    <lineage>
        <taxon>Bacteria</taxon>
        <taxon>Candidatus Kerfeldiibacteriota</taxon>
    </lineage>
</organism>
<dbReference type="PANTHER" id="PTHR14087">
    <property type="entry name" value="THYMOCYTE NUCLEAR PROTEIN 1"/>
    <property type="match status" value="1"/>
</dbReference>
<reference evidence="2 3" key="1">
    <citation type="submission" date="2017-09" db="EMBL/GenBank/DDBJ databases">
        <title>Depth-based differentiation of microbial function through sediment-hosted aquifers and enrichment of novel symbionts in the deep terrestrial subsurface.</title>
        <authorList>
            <person name="Probst A.J."/>
            <person name="Ladd B."/>
            <person name="Jarett J.K."/>
            <person name="Geller-Mcgrath D.E."/>
            <person name="Sieber C.M."/>
            <person name="Emerson J.B."/>
            <person name="Anantharaman K."/>
            <person name="Thomas B.C."/>
            <person name="Malmstrom R."/>
            <person name="Stieglmeier M."/>
            <person name="Klingl A."/>
            <person name="Woyke T."/>
            <person name="Ryan C.M."/>
            <person name="Banfield J.F."/>
        </authorList>
    </citation>
    <scope>NUCLEOTIDE SEQUENCE [LARGE SCALE GENOMIC DNA]</scope>
    <source>
        <strain evidence="2">CG15_BIG_FIL_POST_REV_8_21_14_020_45_12</strain>
    </source>
</reference>